<comment type="caution">
    <text evidence="5">The sequence shown here is derived from an EMBL/GenBank/DDBJ whole genome shotgun (WGS) entry which is preliminary data.</text>
</comment>
<evidence type="ECO:0000256" key="3">
    <source>
        <dbReference type="ARBA" id="ARBA00022705"/>
    </source>
</evidence>
<dbReference type="RefSeq" id="WP_004614250.1">
    <property type="nucleotide sequence ID" value="NZ_JBCPGC010000056.1"/>
</dbReference>
<dbReference type="EMBL" id="QRQE01000013">
    <property type="protein sequence ID" value="RHM77652.1"/>
    <property type="molecule type" value="Genomic_DNA"/>
</dbReference>
<dbReference type="GO" id="GO:0003677">
    <property type="term" value="F:DNA binding"/>
    <property type="evidence" value="ECO:0007669"/>
    <property type="project" value="InterPro"/>
</dbReference>
<evidence type="ECO:0000313" key="6">
    <source>
        <dbReference type="Proteomes" id="UP000285610"/>
    </source>
</evidence>
<keyword evidence="1" id="KW-0808">Transferase</keyword>
<evidence type="ECO:0000256" key="1">
    <source>
        <dbReference type="ARBA" id="ARBA00022679"/>
    </source>
</evidence>
<dbReference type="InterPro" id="IPR027417">
    <property type="entry name" value="P-loop_NTPase"/>
</dbReference>
<dbReference type="InterPro" id="IPR005790">
    <property type="entry name" value="DNA_polIII_delta"/>
</dbReference>
<keyword evidence="3" id="KW-0235">DNA replication</keyword>
<protein>
    <recommendedName>
        <fullName evidence="7">DNA polymerase III subunit delta</fullName>
    </recommendedName>
</protein>
<gene>
    <name evidence="5" type="ORF">DWZ50_06820</name>
</gene>
<dbReference type="GO" id="GO:0006261">
    <property type="term" value="P:DNA-templated DNA replication"/>
    <property type="evidence" value="ECO:0007669"/>
    <property type="project" value="TreeGrafter"/>
</dbReference>
<evidence type="ECO:0000256" key="2">
    <source>
        <dbReference type="ARBA" id="ARBA00022695"/>
    </source>
</evidence>
<dbReference type="NCBIfam" id="TIGR01128">
    <property type="entry name" value="holA"/>
    <property type="match status" value="1"/>
</dbReference>
<keyword evidence="2" id="KW-0548">Nucleotidyltransferase</keyword>
<dbReference type="PANTHER" id="PTHR34388:SF1">
    <property type="entry name" value="DNA POLYMERASE III SUBUNIT DELTA"/>
    <property type="match status" value="1"/>
</dbReference>
<dbReference type="GO" id="GO:0009360">
    <property type="term" value="C:DNA polymerase III complex"/>
    <property type="evidence" value="ECO:0007669"/>
    <property type="project" value="TreeGrafter"/>
</dbReference>
<dbReference type="GO" id="GO:0003887">
    <property type="term" value="F:DNA-directed DNA polymerase activity"/>
    <property type="evidence" value="ECO:0007669"/>
    <property type="project" value="UniProtKB-KW"/>
</dbReference>
<evidence type="ECO:0000313" key="5">
    <source>
        <dbReference type="EMBL" id="RHM77652.1"/>
    </source>
</evidence>
<sequence>MPKWLVYGTEPFLIDKFKKEILQNVEAPEFNYLETNEFTEEIGSFLCQLPLLGNAKVLIYHAETLKDCSELVEFLSKRGKKAKVYIFAKTVDKRTKLYKQFSNDEIKIFDKVRMDVLQKTIIQHIKNAGCEITEDAYQQYLRQINYYSEEINLYDVLYSLERLCTSQSITIDDVKKTVVNNESENVFSLIQLIMNQQYDEIYHQVALILQGQSNNAINVLSLLLRNYRLAYKIRTCNCSLKEIGVYGNSYVPRLSAKTCSKSMDIIDDAIRKIKRGYYQQEIALKVVLAKLCALSREG</sequence>
<name>A0A415SAU0_MEDGN</name>
<keyword evidence="4" id="KW-0239">DNA-directed DNA polymerase</keyword>
<organism evidence="5 6">
    <name type="scientific">Mediterraneibacter gnavus</name>
    <name type="common">Ruminococcus gnavus</name>
    <dbReference type="NCBI Taxonomy" id="33038"/>
    <lineage>
        <taxon>Bacteria</taxon>
        <taxon>Bacillati</taxon>
        <taxon>Bacillota</taxon>
        <taxon>Clostridia</taxon>
        <taxon>Lachnospirales</taxon>
        <taxon>Lachnospiraceae</taxon>
        <taxon>Mediterraneibacter</taxon>
    </lineage>
</organism>
<evidence type="ECO:0008006" key="7">
    <source>
        <dbReference type="Google" id="ProtNLM"/>
    </source>
</evidence>
<reference evidence="5 6" key="1">
    <citation type="submission" date="2018-08" db="EMBL/GenBank/DDBJ databases">
        <title>A genome reference for cultivated species of the human gut microbiota.</title>
        <authorList>
            <person name="Zou Y."/>
            <person name="Xue W."/>
            <person name="Luo G."/>
        </authorList>
    </citation>
    <scope>NUCLEOTIDE SEQUENCE [LARGE SCALE GENOMIC DNA]</scope>
    <source>
        <strain evidence="5 6">AF33-12</strain>
    </source>
</reference>
<accession>A0A415SAU0</accession>
<proteinExistence type="predicted"/>
<dbReference type="Gene3D" id="3.40.50.300">
    <property type="entry name" value="P-loop containing nucleotide triphosphate hydrolases"/>
    <property type="match status" value="1"/>
</dbReference>
<dbReference type="AlphaFoldDB" id="A0A415SAU0"/>
<evidence type="ECO:0000256" key="4">
    <source>
        <dbReference type="ARBA" id="ARBA00022932"/>
    </source>
</evidence>
<dbReference type="PANTHER" id="PTHR34388">
    <property type="entry name" value="DNA POLYMERASE III SUBUNIT DELTA"/>
    <property type="match status" value="1"/>
</dbReference>
<dbReference type="Proteomes" id="UP000285610">
    <property type="component" value="Unassembled WGS sequence"/>
</dbReference>